<dbReference type="FunFam" id="2.60.40.4330:FF:000002">
    <property type="entry name" value="Kinesin-like protein"/>
    <property type="match status" value="1"/>
</dbReference>
<dbReference type="GO" id="GO:0007018">
    <property type="term" value="P:microtubule-based movement"/>
    <property type="evidence" value="ECO:0007669"/>
    <property type="project" value="InterPro"/>
</dbReference>
<evidence type="ECO:0000256" key="7">
    <source>
        <dbReference type="SAM" id="Coils"/>
    </source>
</evidence>
<proteinExistence type="inferred from homology"/>
<dbReference type="Gene3D" id="2.60.40.4330">
    <property type="entry name" value="Kinesin-like protein Kif23, Arf6-interacting domain"/>
    <property type="match status" value="1"/>
</dbReference>
<feature type="coiled-coil region" evidence="7">
    <location>
        <begin position="617"/>
        <end position="648"/>
    </location>
</feature>
<name>A0A1B6D3A1_9HEMI</name>
<dbReference type="Pfam" id="PF00225">
    <property type="entry name" value="Kinesin"/>
    <property type="match status" value="1"/>
</dbReference>
<keyword evidence="3 5" id="KW-0067">ATP-binding</keyword>
<evidence type="ECO:0000256" key="1">
    <source>
        <dbReference type="ARBA" id="ARBA00004245"/>
    </source>
</evidence>
<dbReference type="GO" id="GO:0008017">
    <property type="term" value="F:microtubule binding"/>
    <property type="evidence" value="ECO:0007669"/>
    <property type="project" value="InterPro"/>
</dbReference>
<dbReference type="InterPro" id="IPR019821">
    <property type="entry name" value="Kinesin_motor_CS"/>
</dbReference>
<dbReference type="SUPFAM" id="SSF52540">
    <property type="entry name" value="P-loop containing nucleoside triphosphate hydrolases"/>
    <property type="match status" value="1"/>
</dbReference>
<dbReference type="EMBL" id="GEDC01017172">
    <property type="protein sequence ID" value="JAS20126.1"/>
    <property type="molecule type" value="Transcribed_RNA"/>
</dbReference>
<dbReference type="PROSITE" id="PS50067">
    <property type="entry name" value="KINESIN_MOTOR_2"/>
    <property type="match status" value="1"/>
</dbReference>
<dbReference type="GO" id="GO:0005524">
    <property type="term" value="F:ATP binding"/>
    <property type="evidence" value="ECO:0007669"/>
    <property type="project" value="UniProtKB-UniRule"/>
</dbReference>
<dbReference type="InterPro" id="IPR032384">
    <property type="entry name" value="Kif23_Arf-bd"/>
</dbReference>
<evidence type="ECO:0000256" key="4">
    <source>
        <dbReference type="ARBA" id="ARBA00023212"/>
    </source>
</evidence>
<evidence type="ECO:0000256" key="2">
    <source>
        <dbReference type="ARBA" id="ARBA00022741"/>
    </source>
</evidence>
<keyword evidence="5 6" id="KW-0505">Motor protein</keyword>
<dbReference type="InterPro" id="IPR036961">
    <property type="entry name" value="Kinesin_motor_dom_sf"/>
</dbReference>
<dbReference type="Gene3D" id="3.40.850.10">
    <property type="entry name" value="Kinesin motor domain"/>
    <property type="match status" value="1"/>
</dbReference>
<keyword evidence="4" id="KW-0963">Cytoplasm</keyword>
<dbReference type="InterPro" id="IPR027417">
    <property type="entry name" value="P-loop_NTPase"/>
</dbReference>
<dbReference type="Pfam" id="PF16540">
    <property type="entry name" value="MKLP1_Arf_bdg"/>
    <property type="match status" value="1"/>
</dbReference>
<feature type="domain" description="Kinesin motor" evidence="8">
    <location>
        <begin position="21"/>
        <end position="436"/>
    </location>
</feature>
<comment type="subcellular location">
    <subcellularLocation>
        <location evidence="1">Cytoplasm</location>
        <location evidence="1">Cytoskeleton</location>
    </subcellularLocation>
</comment>
<dbReference type="SMART" id="SM00129">
    <property type="entry name" value="KISc"/>
    <property type="match status" value="1"/>
</dbReference>
<gene>
    <name evidence="9" type="ORF">g.2175</name>
</gene>
<dbReference type="GO" id="GO:0005634">
    <property type="term" value="C:nucleus"/>
    <property type="evidence" value="ECO:0007669"/>
    <property type="project" value="TreeGrafter"/>
</dbReference>
<dbReference type="GO" id="GO:0051256">
    <property type="term" value="P:mitotic spindle midzone assembly"/>
    <property type="evidence" value="ECO:0007669"/>
    <property type="project" value="TreeGrafter"/>
</dbReference>
<organism evidence="9">
    <name type="scientific">Clastoptera arizonana</name>
    <name type="common">Arizona spittle bug</name>
    <dbReference type="NCBI Taxonomy" id="38151"/>
    <lineage>
        <taxon>Eukaryota</taxon>
        <taxon>Metazoa</taxon>
        <taxon>Ecdysozoa</taxon>
        <taxon>Arthropoda</taxon>
        <taxon>Hexapoda</taxon>
        <taxon>Insecta</taxon>
        <taxon>Pterygota</taxon>
        <taxon>Neoptera</taxon>
        <taxon>Paraneoptera</taxon>
        <taxon>Hemiptera</taxon>
        <taxon>Auchenorrhyncha</taxon>
        <taxon>Cercopoidea</taxon>
        <taxon>Clastopteridae</taxon>
        <taxon>Clastoptera</taxon>
    </lineage>
</organism>
<dbReference type="PROSITE" id="PS00411">
    <property type="entry name" value="KINESIN_MOTOR_1"/>
    <property type="match status" value="1"/>
</dbReference>
<dbReference type="GO" id="GO:0005871">
    <property type="term" value="C:kinesin complex"/>
    <property type="evidence" value="ECO:0007669"/>
    <property type="project" value="TreeGrafter"/>
</dbReference>
<keyword evidence="6" id="KW-0493">Microtubule</keyword>
<keyword evidence="7" id="KW-0175">Coiled coil</keyword>
<dbReference type="InterPro" id="IPR038105">
    <property type="entry name" value="Kif23_Arf-bd_sf"/>
</dbReference>
<evidence type="ECO:0000259" key="8">
    <source>
        <dbReference type="PROSITE" id="PS50067"/>
    </source>
</evidence>
<keyword evidence="2 5" id="KW-0547">Nucleotide-binding</keyword>
<protein>
    <recommendedName>
        <fullName evidence="6">Kinesin-like protein</fullName>
    </recommendedName>
</protein>
<dbReference type="InterPro" id="IPR027640">
    <property type="entry name" value="Kinesin-like_fam"/>
</dbReference>
<evidence type="ECO:0000256" key="6">
    <source>
        <dbReference type="RuleBase" id="RU000394"/>
    </source>
</evidence>
<accession>A0A1B6D3A1</accession>
<evidence type="ECO:0000313" key="9">
    <source>
        <dbReference type="EMBL" id="JAS20126.1"/>
    </source>
</evidence>
<sequence length="867" mass="99037">MKRNFNAMKTPSRSSPKEKDSLGVFCRLRPMENSSDVSCIKVIQPNKINLFTPDSAVNAKNGISREVQYLFKEVYDENIGQKEIFDKVALPLVKGLIQGKNGLLFTYGVTGSGKTYTMTGSPQDGGIMPRTLDVIFNSILNYQAGKCIFKPDRLNGFEVQNESDANMDCVGQLQAQILSKTPRQLRKKNSDPDLNRPIRIMDDTKVSCVAEDNMFAVFVTYVEIYNNCVYDLLEDVPVDDGGRVRNLQSKIIREDGSRNMYVHGVSEVEVKSTEEAFEEFYKGQRRKRMAHNTLNTESSRSHSIFSIRLVQAPLDMYGEHILKDRKVVSVSQLSLVDLAGSERTNRTNNVGVRLKEAGKINNSLMTLRTCMEILRENQQTRGNKMVPYRDSKLTHLFKNYFEGEGAVHMIICVNPRTSDYDENLHVMKFAEMSQEIQISKPSHIRAWDTGLTPGRRRANQMYKQVVAKLEEAGTPSARSIPLDVGVSTVFSLQEQFPCLELKGCGNEKLIPNLMSFLEEKLKRRAEVYSEYQQKSAEFYSHLTDLDKELHLLKHENSTLHAESQHSRQKILEFENKVVNLDIKNSSLQKKLNYYEQNVIPKLQEEVVDKECMINQQTQDKEKVKVRLNNKIAQANEKMNRELDHKLNEQKRIFEMKMRDKDLKLREVKRILTDDSSLSTPRSVTSYNTKCTPYLRSTSSESMKTPTNPVTPAINLDSKRKVTVANPAVSNPRHRRSRSVSDDRWLEHRPINPVPLNTVLQPVLKKRKSVTKLTDVKDITNSKTSKYVLMTQNQDSEGDLETNIIKGDVVPTNCGGAQVIFNDMEILKQKSPGSSPTRKRYAENRDPCRNIEDKCKISIEGHSKRSRR</sequence>
<dbReference type="GO" id="GO:0005874">
    <property type="term" value="C:microtubule"/>
    <property type="evidence" value="ECO:0007669"/>
    <property type="project" value="UniProtKB-KW"/>
</dbReference>
<dbReference type="GO" id="GO:0003777">
    <property type="term" value="F:microtubule motor activity"/>
    <property type="evidence" value="ECO:0007669"/>
    <property type="project" value="InterPro"/>
</dbReference>
<comment type="similarity">
    <text evidence="5 6">Belongs to the TRAFAC class myosin-kinesin ATPase superfamily. Kinesin family.</text>
</comment>
<reference evidence="9" key="1">
    <citation type="submission" date="2015-12" db="EMBL/GenBank/DDBJ databases">
        <title>De novo transcriptome assembly of four potential Pierce s Disease insect vectors from Arizona vineyards.</title>
        <authorList>
            <person name="Tassone E.E."/>
        </authorList>
    </citation>
    <scope>NUCLEOTIDE SEQUENCE</scope>
</reference>
<dbReference type="PANTHER" id="PTHR24115:SF600">
    <property type="entry name" value="KINESIN-LIKE PROTEIN KIF23"/>
    <property type="match status" value="1"/>
</dbReference>
<dbReference type="AlphaFoldDB" id="A0A1B6D3A1"/>
<evidence type="ECO:0000256" key="3">
    <source>
        <dbReference type="ARBA" id="ARBA00022840"/>
    </source>
</evidence>
<dbReference type="InterPro" id="IPR001752">
    <property type="entry name" value="Kinesin_motor_dom"/>
</dbReference>
<keyword evidence="4" id="KW-0206">Cytoskeleton</keyword>
<dbReference type="PRINTS" id="PR00380">
    <property type="entry name" value="KINESINHEAVY"/>
</dbReference>
<evidence type="ECO:0000256" key="5">
    <source>
        <dbReference type="PROSITE-ProRule" id="PRU00283"/>
    </source>
</evidence>
<feature type="binding site" evidence="5">
    <location>
        <begin position="108"/>
        <end position="115"/>
    </location>
    <ligand>
        <name>ATP</name>
        <dbReference type="ChEBI" id="CHEBI:30616"/>
    </ligand>
</feature>
<dbReference type="CDD" id="cd01368">
    <property type="entry name" value="KISc_KIF23_like"/>
    <property type="match status" value="1"/>
</dbReference>
<dbReference type="PANTHER" id="PTHR24115">
    <property type="entry name" value="KINESIN-RELATED"/>
    <property type="match status" value="1"/>
</dbReference>
<dbReference type="GO" id="GO:0016887">
    <property type="term" value="F:ATP hydrolysis activity"/>
    <property type="evidence" value="ECO:0007669"/>
    <property type="project" value="TreeGrafter"/>
</dbReference>